<dbReference type="SUPFAM" id="SSF50022">
    <property type="entry name" value="ISP domain"/>
    <property type="match status" value="1"/>
</dbReference>
<name>A0A953LH90_SYMTR</name>
<dbReference type="GO" id="GO:0004497">
    <property type="term" value="F:monooxygenase activity"/>
    <property type="evidence" value="ECO:0007669"/>
    <property type="project" value="UniProtKB-ARBA"/>
</dbReference>
<dbReference type="InterPro" id="IPR036922">
    <property type="entry name" value="Rieske_2Fe-2S_sf"/>
</dbReference>
<evidence type="ECO:0000259" key="9">
    <source>
        <dbReference type="PROSITE" id="PS51296"/>
    </source>
</evidence>
<feature type="domain" description="Rieske" evidence="9">
    <location>
        <begin position="67"/>
        <end position="158"/>
    </location>
</feature>
<reference evidence="10" key="1">
    <citation type="submission" date="2017-11" db="EMBL/GenBank/DDBJ databases">
        <title>Three new genomes from thermophilic consortium.</title>
        <authorList>
            <person name="Quaggio R."/>
            <person name="Amgarten D."/>
            <person name="Setubal J.C."/>
        </authorList>
    </citation>
    <scope>NUCLEOTIDE SEQUENCE</scope>
    <source>
        <strain evidence="10">ZCTH01-B2</strain>
    </source>
</reference>
<evidence type="ECO:0000313" key="10">
    <source>
        <dbReference type="EMBL" id="MBY6276006.1"/>
    </source>
</evidence>
<evidence type="ECO:0000313" key="11">
    <source>
        <dbReference type="Proteomes" id="UP000732377"/>
    </source>
</evidence>
<evidence type="ECO:0000256" key="4">
    <source>
        <dbReference type="ARBA" id="ARBA00023014"/>
    </source>
</evidence>
<comment type="caution">
    <text evidence="10">The sequence shown here is derived from an EMBL/GenBank/DDBJ whole genome shotgun (WGS) entry which is preliminary data.</text>
</comment>
<evidence type="ECO:0000256" key="5">
    <source>
        <dbReference type="ARBA" id="ARBA00023157"/>
    </source>
</evidence>
<dbReference type="PROSITE" id="PS51318">
    <property type="entry name" value="TAT"/>
    <property type="match status" value="1"/>
</dbReference>
<keyword evidence="8" id="KW-0472">Membrane</keyword>
<dbReference type="GO" id="GO:0016020">
    <property type="term" value="C:membrane"/>
    <property type="evidence" value="ECO:0007669"/>
    <property type="project" value="InterPro"/>
</dbReference>
<dbReference type="PANTHER" id="PTHR10134">
    <property type="entry name" value="CYTOCHROME B-C1 COMPLEX SUBUNIT RIESKE, MITOCHONDRIAL"/>
    <property type="match status" value="1"/>
</dbReference>
<dbReference type="InterPro" id="IPR017941">
    <property type="entry name" value="Rieske_2Fe-2S"/>
</dbReference>
<dbReference type="AlphaFoldDB" id="A0A953LH90"/>
<keyword evidence="3" id="KW-0408">Iron</keyword>
<dbReference type="InterPro" id="IPR006311">
    <property type="entry name" value="TAT_signal"/>
</dbReference>
<dbReference type="RefSeq" id="WP_011197259.1">
    <property type="nucleotide sequence ID" value="NZ_PIUK01000052.1"/>
</dbReference>
<dbReference type="InterPro" id="IPR005805">
    <property type="entry name" value="Rieske_Fe-S_prot_C"/>
</dbReference>
<dbReference type="GO" id="GO:0046872">
    <property type="term" value="F:metal ion binding"/>
    <property type="evidence" value="ECO:0007669"/>
    <property type="project" value="UniProtKB-KW"/>
</dbReference>
<proteinExistence type="predicted"/>
<dbReference type="PROSITE" id="PS51296">
    <property type="entry name" value="RIESKE"/>
    <property type="match status" value="1"/>
</dbReference>
<dbReference type="OMA" id="RFMFPRV"/>
<keyword evidence="8" id="KW-0812">Transmembrane</keyword>
<evidence type="ECO:0000256" key="1">
    <source>
        <dbReference type="ARBA" id="ARBA00022714"/>
    </source>
</evidence>
<comment type="cofactor">
    <cofactor evidence="6">
        <name>[2Fe-2S] cluster</name>
        <dbReference type="ChEBI" id="CHEBI:190135"/>
    </cofactor>
</comment>
<dbReference type="Proteomes" id="UP000732377">
    <property type="component" value="Unassembled WGS sequence"/>
</dbReference>
<evidence type="ECO:0000256" key="7">
    <source>
        <dbReference type="SAM" id="MobiDB-lite"/>
    </source>
</evidence>
<evidence type="ECO:0000256" key="6">
    <source>
        <dbReference type="ARBA" id="ARBA00034078"/>
    </source>
</evidence>
<dbReference type="Pfam" id="PF00355">
    <property type="entry name" value="Rieske"/>
    <property type="match status" value="1"/>
</dbReference>
<keyword evidence="2" id="KW-0479">Metal-binding</keyword>
<keyword evidence="1" id="KW-0001">2Fe-2S</keyword>
<dbReference type="InterPro" id="IPR014349">
    <property type="entry name" value="Rieske_Fe-S_prot"/>
</dbReference>
<evidence type="ECO:0000256" key="2">
    <source>
        <dbReference type="ARBA" id="ARBA00022723"/>
    </source>
</evidence>
<keyword evidence="8" id="KW-1133">Transmembrane helix</keyword>
<dbReference type="EMBL" id="PIUK01000052">
    <property type="protein sequence ID" value="MBY6276006.1"/>
    <property type="molecule type" value="Genomic_DNA"/>
</dbReference>
<gene>
    <name evidence="10" type="ORF">CWE10_07235</name>
</gene>
<keyword evidence="5" id="KW-1015">Disulfide bond</keyword>
<dbReference type="GO" id="GO:0051537">
    <property type="term" value="F:2 iron, 2 sulfur cluster binding"/>
    <property type="evidence" value="ECO:0007669"/>
    <property type="project" value="UniProtKB-KW"/>
</dbReference>
<evidence type="ECO:0000256" key="3">
    <source>
        <dbReference type="ARBA" id="ARBA00023004"/>
    </source>
</evidence>
<dbReference type="Gene3D" id="2.102.10.10">
    <property type="entry name" value="Rieske [2Fe-2S] iron-sulphur domain"/>
    <property type="match status" value="1"/>
</dbReference>
<accession>A0A953LH90</accession>
<evidence type="ECO:0000256" key="8">
    <source>
        <dbReference type="SAM" id="Phobius"/>
    </source>
</evidence>
<feature type="region of interest" description="Disordered" evidence="7">
    <location>
        <begin position="1"/>
        <end position="22"/>
    </location>
</feature>
<dbReference type="PRINTS" id="PR00162">
    <property type="entry name" value="RIESKE"/>
</dbReference>
<dbReference type="GO" id="GO:0016705">
    <property type="term" value="F:oxidoreductase activity, acting on paired donors, with incorporation or reduction of molecular oxygen"/>
    <property type="evidence" value="ECO:0007669"/>
    <property type="project" value="UniProtKB-ARBA"/>
</dbReference>
<feature type="transmembrane region" description="Helical" evidence="8">
    <location>
        <begin position="35"/>
        <end position="57"/>
    </location>
</feature>
<protein>
    <submittedName>
        <fullName evidence="10">Cytochrome B6</fullName>
    </submittedName>
</protein>
<keyword evidence="4" id="KW-0411">Iron-sulfur</keyword>
<sequence>MAAENQVHAAAAAVPPAHGPAADGMTRRQLLRSTMFATIGAMFGLAGAGAGGMLWPIKLTGFGGIVPAPVKAHEMEIGDVVMVREGKYYLTRSEDGLMALYWKCVHLGCTVPWNAAQKKFMCPCHASVYEITGQNIAGPAPRPLDMMEVIVEPDGTVLVNTGKITERPRHEPEHAVKI</sequence>
<organism evidence="10 11">
    <name type="scientific">Symbiobacterium thermophilum</name>
    <dbReference type="NCBI Taxonomy" id="2734"/>
    <lineage>
        <taxon>Bacteria</taxon>
        <taxon>Bacillati</taxon>
        <taxon>Bacillota</taxon>
        <taxon>Clostridia</taxon>
        <taxon>Eubacteriales</taxon>
        <taxon>Symbiobacteriaceae</taxon>
        <taxon>Symbiobacterium</taxon>
    </lineage>
</organism>